<gene>
    <name evidence="2" type="ORF">HYPSUDRAFT_940154</name>
</gene>
<reference evidence="3" key="1">
    <citation type="submission" date="2014-04" db="EMBL/GenBank/DDBJ databases">
        <title>Evolutionary Origins and Diversification of the Mycorrhizal Mutualists.</title>
        <authorList>
            <consortium name="DOE Joint Genome Institute"/>
            <consortium name="Mycorrhizal Genomics Consortium"/>
            <person name="Kohler A."/>
            <person name="Kuo A."/>
            <person name="Nagy L.G."/>
            <person name="Floudas D."/>
            <person name="Copeland A."/>
            <person name="Barry K.W."/>
            <person name="Cichocki N."/>
            <person name="Veneault-Fourrey C."/>
            <person name="LaButti K."/>
            <person name="Lindquist E.A."/>
            <person name="Lipzen A."/>
            <person name="Lundell T."/>
            <person name="Morin E."/>
            <person name="Murat C."/>
            <person name="Riley R."/>
            <person name="Ohm R."/>
            <person name="Sun H."/>
            <person name="Tunlid A."/>
            <person name="Henrissat B."/>
            <person name="Grigoriev I.V."/>
            <person name="Hibbett D.S."/>
            <person name="Martin F."/>
        </authorList>
    </citation>
    <scope>NUCLEOTIDE SEQUENCE [LARGE SCALE GENOMIC DNA]</scope>
    <source>
        <strain evidence="3">FD-334 SS-4</strain>
    </source>
</reference>
<accession>A0A0D2LIP2</accession>
<proteinExistence type="predicted"/>
<evidence type="ECO:0000313" key="3">
    <source>
        <dbReference type="Proteomes" id="UP000054270"/>
    </source>
</evidence>
<protein>
    <submittedName>
        <fullName evidence="2">Uncharacterized protein</fullName>
    </submittedName>
</protein>
<name>A0A0D2LIP2_HYPSF</name>
<dbReference type="EMBL" id="KN817524">
    <property type="protein sequence ID" value="KJA27507.1"/>
    <property type="molecule type" value="Genomic_DNA"/>
</dbReference>
<organism evidence="2 3">
    <name type="scientific">Hypholoma sublateritium (strain FD-334 SS-4)</name>
    <dbReference type="NCBI Taxonomy" id="945553"/>
    <lineage>
        <taxon>Eukaryota</taxon>
        <taxon>Fungi</taxon>
        <taxon>Dikarya</taxon>
        <taxon>Basidiomycota</taxon>
        <taxon>Agaricomycotina</taxon>
        <taxon>Agaricomycetes</taxon>
        <taxon>Agaricomycetidae</taxon>
        <taxon>Agaricales</taxon>
        <taxon>Agaricineae</taxon>
        <taxon>Strophariaceae</taxon>
        <taxon>Hypholoma</taxon>
    </lineage>
</organism>
<dbReference type="Proteomes" id="UP000054270">
    <property type="component" value="Unassembled WGS sequence"/>
</dbReference>
<keyword evidence="3" id="KW-1185">Reference proteome</keyword>
<dbReference type="AlphaFoldDB" id="A0A0D2LIP2"/>
<evidence type="ECO:0000256" key="1">
    <source>
        <dbReference type="SAM" id="MobiDB-lite"/>
    </source>
</evidence>
<sequence length="222" mass="24268">MDEKLKVNPTAPPRAQCSISSDSAGARRGGGACRHAQVRRRAIYARALQASERQRGLGAPALVHSFICSWTAAVWGPRGRAAVKIRPGRHSCVGDACGRGRWILRARLRGVCAQWHRLSSCAVAGRMECGDLLASHWWTLWAALRAQRRTIAVARTSLVAVVGGAGPYLHFTSQTGRSDKCALKNHHSLQKTRFYSSFSSDDQMIEQCLPGDIDAPPECRQP</sequence>
<feature type="region of interest" description="Disordered" evidence="1">
    <location>
        <begin position="1"/>
        <end position="30"/>
    </location>
</feature>
<evidence type="ECO:0000313" key="2">
    <source>
        <dbReference type="EMBL" id="KJA27507.1"/>
    </source>
</evidence>